<dbReference type="AlphaFoldDB" id="N2BBY8"/>
<keyword evidence="3" id="KW-1185">Reference proteome</keyword>
<sequence length="316" mass="36997">MMSYLRMYRDKFVESNDLEYIYMNQSLKFVDYMEQIGLGDKIVEIGSQQLKDSVSFYHGKSLIQTVNTMNNHLIAIKKFFVYLYKEGIADNIFNKIADYDAFRDEIITENNLKPSSNRGYIDADQIKELLDYFNSYPKKYSNMTMIGFFFKITLLVPAKRKVIANLKVKDFSDDFELLYHNGIKIKLPRALSQDIKRELEKISREICEENLFFELFCSCKYSENVFNTPFYYALRETGYDVPEDKDTFSVECIRNTGIVNLAVNGANPYLIARLTGLSLGSLDVLLRRFEINIDEQSNIGEMINREISKFQFYQDI</sequence>
<proteinExistence type="predicted"/>
<gene>
    <name evidence="2" type="ORF">C823_00230</name>
</gene>
<protein>
    <submittedName>
        <fullName evidence="2">Uncharacterized protein</fullName>
    </submittedName>
</protein>
<dbReference type="Gene3D" id="1.10.150.130">
    <property type="match status" value="1"/>
</dbReference>
<reference evidence="2 3" key="1">
    <citation type="journal article" date="2014" name="Genome Announc.">
        <title>Draft genome sequences of the altered schaedler flora, a defined bacterial community from gnotobiotic mice.</title>
        <authorList>
            <person name="Wannemuehler M.J."/>
            <person name="Overstreet A.M."/>
            <person name="Ward D.V."/>
            <person name="Phillips G.J."/>
        </authorList>
    </citation>
    <scope>NUCLEOTIDE SEQUENCE [LARGE SCALE GENOMIC DNA]</scope>
    <source>
        <strain evidence="2 3">ASF492</strain>
    </source>
</reference>
<dbReference type="OrthoDB" id="2078799at2"/>
<organism evidence="2 3">
    <name type="scientific">Eubacterium plexicaudatum ASF492</name>
    <dbReference type="NCBI Taxonomy" id="1235802"/>
    <lineage>
        <taxon>Bacteria</taxon>
        <taxon>Bacillati</taxon>
        <taxon>Bacillota</taxon>
        <taxon>Clostridia</taxon>
        <taxon>Eubacteriales</taxon>
        <taxon>Eubacteriaceae</taxon>
        <taxon>Eubacterium</taxon>
    </lineage>
</organism>
<dbReference type="EMBL" id="AQFT01000009">
    <property type="protein sequence ID" value="EMZ37906.1"/>
    <property type="molecule type" value="Genomic_DNA"/>
</dbReference>
<dbReference type="HOGENOM" id="CLU_070032_0_0_9"/>
<evidence type="ECO:0000256" key="1">
    <source>
        <dbReference type="ARBA" id="ARBA00023125"/>
    </source>
</evidence>
<dbReference type="PATRIC" id="fig|1235802.3.peg.241"/>
<dbReference type="eggNOG" id="ENOG502ZQVH">
    <property type="taxonomic scope" value="Bacteria"/>
</dbReference>
<dbReference type="SUPFAM" id="SSF56349">
    <property type="entry name" value="DNA breaking-rejoining enzymes"/>
    <property type="match status" value="1"/>
</dbReference>
<dbReference type="InterPro" id="IPR011010">
    <property type="entry name" value="DNA_brk_join_enz"/>
</dbReference>
<accession>N2BBY8</accession>
<name>N2BBY8_9FIRM</name>
<dbReference type="Proteomes" id="UP000012589">
    <property type="component" value="Unassembled WGS sequence"/>
</dbReference>
<evidence type="ECO:0000313" key="2">
    <source>
        <dbReference type="EMBL" id="EMZ37906.1"/>
    </source>
</evidence>
<dbReference type="GO" id="GO:0003677">
    <property type="term" value="F:DNA binding"/>
    <property type="evidence" value="ECO:0007669"/>
    <property type="project" value="UniProtKB-KW"/>
</dbReference>
<dbReference type="InterPro" id="IPR010998">
    <property type="entry name" value="Integrase_recombinase_N"/>
</dbReference>
<evidence type="ECO:0000313" key="3">
    <source>
        <dbReference type="Proteomes" id="UP000012589"/>
    </source>
</evidence>
<comment type="caution">
    <text evidence="2">The sequence shown here is derived from an EMBL/GenBank/DDBJ whole genome shotgun (WGS) entry which is preliminary data.</text>
</comment>
<keyword evidence="1" id="KW-0238">DNA-binding</keyword>